<dbReference type="InterPro" id="IPR036754">
    <property type="entry name" value="YbaK/aa-tRNA-synt-asso_dom_sf"/>
</dbReference>
<dbReference type="EC" id="4.2.-.-" evidence="4"/>
<dbReference type="GO" id="GO:0016829">
    <property type="term" value="F:lyase activity"/>
    <property type="evidence" value="ECO:0007669"/>
    <property type="project" value="UniProtKB-KW"/>
</dbReference>
<dbReference type="InterPro" id="IPR004369">
    <property type="entry name" value="Prolyl-tRNA_editing_YbaK/EbsC"/>
</dbReference>
<sequence>MTPAINLAKKRGLDYQLHEYTHDSNAVSFGLEAAEKLGVDVAQVFKTLVVATEVGTLAVAILPVDKTLNFKKMAKALSSNKILPCKKVQMADPKQVERSTGYVLGGVSPLGQKKRLATIIDISAEAHTTIYVSGGRRGLEIELPPLQLATALSALFSNITDD</sequence>
<evidence type="ECO:0000256" key="1">
    <source>
        <dbReference type="ARBA" id="ARBA00009798"/>
    </source>
</evidence>
<dbReference type="SUPFAM" id="SSF55826">
    <property type="entry name" value="YbaK/ProRS associated domain"/>
    <property type="match status" value="1"/>
</dbReference>
<protein>
    <recommendedName>
        <fullName evidence="4">Cys-tRNA(Pro)/Cys-tRNA(Cys) deacylase</fullName>
        <ecNumber evidence="4">4.2.-.-</ecNumber>
    </recommendedName>
</protein>
<dbReference type="CDD" id="cd00002">
    <property type="entry name" value="YbaK_deacylase"/>
    <property type="match status" value="1"/>
</dbReference>
<dbReference type="PANTHER" id="PTHR30411">
    <property type="entry name" value="CYTOPLASMIC PROTEIN"/>
    <property type="match status" value="1"/>
</dbReference>
<keyword evidence="3 4" id="KW-0456">Lyase</keyword>
<evidence type="ECO:0000256" key="3">
    <source>
        <dbReference type="ARBA" id="ARBA00023239"/>
    </source>
</evidence>
<accession>A0A2V4ULF2</accession>
<evidence type="ECO:0000259" key="5">
    <source>
        <dbReference type="Pfam" id="PF04073"/>
    </source>
</evidence>
<name>A0A2V4ULF2_9GAMM</name>
<keyword evidence="2 4" id="KW-0648">Protein biosynthesis</keyword>
<evidence type="ECO:0000256" key="2">
    <source>
        <dbReference type="ARBA" id="ARBA00022917"/>
    </source>
</evidence>
<dbReference type="NCBIfam" id="TIGR00011">
    <property type="entry name" value="YbaK_EbsC"/>
    <property type="match status" value="1"/>
</dbReference>
<dbReference type="Pfam" id="PF04073">
    <property type="entry name" value="tRNA_edit"/>
    <property type="match status" value="1"/>
</dbReference>
<dbReference type="InterPro" id="IPR007214">
    <property type="entry name" value="YbaK/aa-tRNA-synth-assoc-dom"/>
</dbReference>
<dbReference type="OrthoDB" id="9809296at2"/>
<dbReference type="GO" id="GO:0002161">
    <property type="term" value="F:aminoacyl-tRNA deacylase activity"/>
    <property type="evidence" value="ECO:0007669"/>
    <property type="project" value="InterPro"/>
</dbReference>
<reference evidence="6 7" key="1">
    <citation type="submission" date="2018-06" db="EMBL/GenBank/DDBJ databases">
        <title>Genomic Encyclopedia of Type Strains, Phase III (KMG-III): the genomes of soil and plant-associated and newly described type strains.</title>
        <authorList>
            <person name="Whitman W."/>
        </authorList>
    </citation>
    <scope>NUCLEOTIDE SEQUENCE [LARGE SCALE GENOMIC DNA]</scope>
    <source>
        <strain evidence="6 7">CECT 5889</strain>
    </source>
</reference>
<evidence type="ECO:0000256" key="4">
    <source>
        <dbReference type="PIRNR" id="PIRNR006181"/>
    </source>
</evidence>
<dbReference type="Gene3D" id="3.90.960.10">
    <property type="entry name" value="YbaK/aminoacyl-tRNA synthetase-associated domain"/>
    <property type="match status" value="1"/>
</dbReference>
<dbReference type="RefSeq" id="WP_110921991.1">
    <property type="nucleotide sequence ID" value="NZ_QJSU01000001.1"/>
</dbReference>
<evidence type="ECO:0000313" key="6">
    <source>
        <dbReference type="EMBL" id="PYE41023.1"/>
    </source>
</evidence>
<gene>
    <name evidence="6" type="ORF">DFP82_101343</name>
</gene>
<keyword evidence="7" id="KW-1185">Reference proteome</keyword>
<organism evidence="6 7">
    <name type="scientific">Psychrobacter fozii</name>
    <dbReference type="NCBI Taxonomy" id="198480"/>
    <lineage>
        <taxon>Bacteria</taxon>
        <taxon>Pseudomonadati</taxon>
        <taxon>Pseudomonadota</taxon>
        <taxon>Gammaproteobacteria</taxon>
        <taxon>Moraxellales</taxon>
        <taxon>Moraxellaceae</taxon>
        <taxon>Psychrobacter</taxon>
    </lineage>
</organism>
<proteinExistence type="inferred from homology"/>
<comment type="caution">
    <text evidence="6">The sequence shown here is derived from an EMBL/GenBank/DDBJ whole genome shotgun (WGS) entry which is preliminary data.</text>
</comment>
<dbReference type="PANTHER" id="PTHR30411:SF0">
    <property type="entry name" value="CYS-TRNA(PRO)_CYS-TRNA(CYS) DEACYLASE YBAK"/>
    <property type="match status" value="1"/>
</dbReference>
<dbReference type="GO" id="GO:0006412">
    <property type="term" value="P:translation"/>
    <property type="evidence" value="ECO:0007669"/>
    <property type="project" value="UniProtKB-KW"/>
</dbReference>
<dbReference type="AlphaFoldDB" id="A0A2V4ULF2"/>
<comment type="similarity">
    <text evidence="1 4">Belongs to the prolyl-tRNA editing family. YbaK/EbsC subfamily.</text>
</comment>
<dbReference type="EMBL" id="QJSU01000001">
    <property type="protein sequence ID" value="PYE41023.1"/>
    <property type="molecule type" value="Genomic_DNA"/>
</dbReference>
<evidence type="ECO:0000313" key="7">
    <source>
        <dbReference type="Proteomes" id="UP000247746"/>
    </source>
</evidence>
<dbReference type="Proteomes" id="UP000247746">
    <property type="component" value="Unassembled WGS sequence"/>
</dbReference>
<feature type="domain" description="YbaK/aminoacyl-tRNA synthetase-associated" evidence="5">
    <location>
        <begin position="32"/>
        <end position="149"/>
    </location>
</feature>
<dbReference type="PIRSF" id="PIRSF006181">
    <property type="entry name" value="EbsC_YbaK"/>
    <property type="match status" value="1"/>
</dbReference>